<comment type="caution">
    <text evidence="2">The sequence shown here is derived from an EMBL/GenBank/DDBJ whole genome shotgun (WGS) entry which is preliminary data.</text>
</comment>
<accession>A0AA39YPI6</accession>
<reference evidence="2" key="1">
    <citation type="submission" date="2023-06" db="EMBL/GenBank/DDBJ databases">
        <title>Genome-scale phylogeny and comparative genomics of the fungal order Sordariales.</title>
        <authorList>
            <consortium name="Lawrence Berkeley National Laboratory"/>
            <person name="Hensen N."/>
            <person name="Bonometti L."/>
            <person name="Westerberg I."/>
            <person name="Brannstrom I.O."/>
            <person name="Guillou S."/>
            <person name="Cros-Aarteil S."/>
            <person name="Calhoun S."/>
            <person name="Haridas S."/>
            <person name="Kuo A."/>
            <person name="Mondo S."/>
            <person name="Pangilinan J."/>
            <person name="Riley R."/>
            <person name="Labutti K."/>
            <person name="Andreopoulos B."/>
            <person name="Lipzen A."/>
            <person name="Chen C."/>
            <person name="Yanf M."/>
            <person name="Daum C."/>
            <person name="Ng V."/>
            <person name="Clum A."/>
            <person name="Steindorff A."/>
            <person name="Ohm R."/>
            <person name="Martin F."/>
            <person name="Silar P."/>
            <person name="Natvig D."/>
            <person name="Lalanne C."/>
            <person name="Gautier V."/>
            <person name="Ament-Velasquez S.L."/>
            <person name="Kruys A."/>
            <person name="Hutchinson M.I."/>
            <person name="Powell A.J."/>
            <person name="Barry K."/>
            <person name="Miller A.N."/>
            <person name="Grigoriev I.V."/>
            <person name="Debuchy R."/>
            <person name="Gladieux P."/>
            <person name="Thoren M.H."/>
            <person name="Johannesson H."/>
        </authorList>
    </citation>
    <scope>NUCLEOTIDE SEQUENCE</scope>
    <source>
        <strain evidence="2">SMH2532-1</strain>
    </source>
</reference>
<feature type="compositionally biased region" description="Basic and acidic residues" evidence="1">
    <location>
        <begin position="233"/>
        <end position="257"/>
    </location>
</feature>
<protein>
    <submittedName>
        <fullName evidence="2">Uncharacterized protein</fullName>
    </submittedName>
</protein>
<dbReference type="AlphaFoldDB" id="A0AA39YPI6"/>
<dbReference type="Proteomes" id="UP001174936">
    <property type="component" value="Unassembled WGS sequence"/>
</dbReference>
<evidence type="ECO:0000313" key="3">
    <source>
        <dbReference type="Proteomes" id="UP001174936"/>
    </source>
</evidence>
<gene>
    <name evidence="2" type="ORF">B0T16DRAFT_10383</name>
</gene>
<sequence>MTAARTTTDEHDTTNTSNLSISRLIATHPRERLFVHPLLWTTRHLSLLGCQFLDLGAITVVPLPLPSPQLVPAHRSTSNNNDGNDAITKAQYHLDASVARRLATCRVPITKGHALSRLLLRQQLICHGRQVRFHYARRTVAQLPCCPFSRPRQSTCLPAAQLVYLDLSEITHHRTTKLKGQAPAPGGGGSRRINPPGSRRAQKLLQRLSPADPCEDPYLVALLIAMAQEQRMDREVDCDSGKDEQRMDREVDCDSGKDGGGGGGRGSSNTARCPPPMLLLATCPADTAWLHIYTSNLSAEFLDRLDHPSYPLPPAAVVPPATIYRRRLAFEPYDTLPQRLAAVIVDARSDSVRISLPGAE</sequence>
<evidence type="ECO:0000313" key="2">
    <source>
        <dbReference type="EMBL" id="KAK0655391.1"/>
    </source>
</evidence>
<name>A0AA39YPI6_9PEZI</name>
<proteinExistence type="predicted"/>
<organism evidence="2 3">
    <name type="scientific">Cercophora newfieldiana</name>
    <dbReference type="NCBI Taxonomy" id="92897"/>
    <lineage>
        <taxon>Eukaryota</taxon>
        <taxon>Fungi</taxon>
        <taxon>Dikarya</taxon>
        <taxon>Ascomycota</taxon>
        <taxon>Pezizomycotina</taxon>
        <taxon>Sordariomycetes</taxon>
        <taxon>Sordariomycetidae</taxon>
        <taxon>Sordariales</taxon>
        <taxon>Lasiosphaeriaceae</taxon>
        <taxon>Cercophora</taxon>
    </lineage>
</organism>
<feature type="region of interest" description="Disordered" evidence="1">
    <location>
        <begin position="233"/>
        <end position="270"/>
    </location>
</feature>
<keyword evidence="3" id="KW-1185">Reference proteome</keyword>
<dbReference type="EMBL" id="JAULSV010000001">
    <property type="protein sequence ID" value="KAK0655391.1"/>
    <property type="molecule type" value="Genomic_DNA"/>
</dbReference>
<feature type="region of interest" description="Disordered" evidence="1">
    <location>
        <begin position="175"/>
        <end position="199"/>
    </location>
</feature>
<evidence type="ECO:0000256" key="1">
    <source>
        <dbReference type="SAM" id="MobiDB-lite"/>
    </source>
</evidence>